<keyword evidence="1" id="KW-0812">Transmembrane</keyword>
<comment type="caution">
    <text evidence="3">The sequence shown here is derived from an EMBL/GenBank/DDBJ whole genome shotgun (WGS) entry which is preliminary data.</text>
</comment>
<evidence type="ECO:0000256" key="1">
    <source>
        <dbReference type="SAM" id="Phobius"/>
    </source>
</evidence>
<organism evidence="3 4">
    <name type="scientific">Geomobilimonas luticola</name>
    <dbReference type="NCBI Taxonomy" id="1114878"/>
    <lineage>
        <taxon>Bacteria</taxon>
        <taxon>Pseudomonadati</taxon>
        <taxon>Thermodesulfobacteriota</taxon>
        <taxon>Desulfuromonadia</taxon>
        <taxon>Geobacterales</taxon>
        <taxon>Geobacteraceae</taxon>
        <taxon>Geomobilimonas</taxon>
    </lineage>
</organism>
<dbReference type="PANTHER" id="PTHR43685">
    <property type="entry name" value="GLYCOSYLTRANSFERASE"/>
    <property type="match status" value="1"/>
</dbReference>
<feature type="domain" description="Glycosyltransferase 2-like" evidence="2">
    <location>
        <begin position="62"/>
        <end position="257"/>
    </location>
</feature>
<dbReference type="PANTHER" id="PTHR43685:SF3">
    <property type="entry name" value="SLR2126 PROTEIN"/>
    <property type="match status" value="1"/>
</dbReference>
<evidence type="ECO:0000259" key="2">
    <source>
        <dbReference type="Pfam" id="PF13632"/>
    </source>
</evidence>
<sequence length="326" mass="36280">MTSSKSRVSIIVPVKPGGAVTALEGLSRIDYPADLLEIIVAEGSQPSAQRNRAAREARGDILYFLDDDSRTEPDFLNRAVCHYIDPAVAAVGGPSLTPDTDSLLQRSIGMALASPMGGGGMRNRYRRTGHARATGDHELILCNLSFRRELFLALGGLDERLYPNEENELMDRLRRRGSVLIHDPDLAVYRSQRPTFRAFMRQFLNYGRGRAEQTLISRSFRPVSFLPALMLLYLACVPFVPNPVYYLPLLWYAGVLFLAACLGSLQTREWKMFPLLMVVFPTIHLAYGAGLWRGFVGWPLKKPRPGEPAVTLRWVKEFAGGGGGRV</sequence>
<feature type="transmembrane region" description="Helical" evidence="1">
    <location>
        <begin position="272"/>
        <end position="292"/>
    </location>
</feature>
<dbReference type="EMBL" id="JAHCVK010000005">
    <property type="protein sequence ID" value="MBT0653775.1"/>
    <property type="molecule type" value="Genomic_DNA"/>
</dbReference>
<feature type="transmembrane region" description="Helical" evidence="1">
    <location>
        <begin position="223"/>
        <end position="240"/>
    </location>
</feature>
<keyword evidence="1" id="KW-0472">Membrane</keyword>
<dbReference type="Proteomes" id="UP000756860">
    <property type="component" value="Unassembled WGS sequence"/>
</dbReference>
<feature type="transmembrane region" description="Helical" evidence="1">
    <location>
        <begin position="246"/>
        <end position="265"/>
    </location>
</feature>
<dbReference type="InterPro" id="IPR001173">
    <property type="entry name" value="Glyco_trans_2-like"/>
</dbReference>
<dbReference type="Pfam" id="PF13632">
    <property type="entry name" value="Glyco_trans_2_3"/>
    <property type="match status" value="1"/>
</dbReference>
<evidence type="ECO:0000313" key="3">
    <source>
        <dbReference type="EMBL" id="MBT0653775.1"/>
    </source>
</evidence>
<dbReference type="SUPFAM" id="SSF53448">
    <property type="entry name" value="Nucleotide-diphospho-sugar transferases"/>
    <property type="match status" value="1"/>
</dbReference>
<name>A0ABS5SEJ1_9BACT</name>
<keyword evidence="3" id="KW-0808">Transferase</keyword>
<dbReference type="GO" id="GO:0016757">
    <property type="term" value="F:glycosyltransferase activity"/>
    <property type="evidence" value="ECO:0007669"/>
    <property type="project" value="UniProtKB-KW"/>
</dbReference>
<keyword evidence="4" id="KW-1185">Reference proteome</keyword>
<keyword evidence="1" id="KW-1133">Transmembrane helix</keyword>
<dbReference type="RefSeq" id="WP_214175779.1">
    <property type="nucleotide sequence ID" value="NZ_JAHCVK010000005.1"/>
</dbReference>
<evidence type="ECO:0000313" key="4">
    <source>
        <dbReference type="Proteomes" id="UP000756860"/>
    </source>
</evidence>
<dbReference type="EC" id="2.4.-.-" evidence="3"/>
<dbReference type="Gene3D" id="3.90.550.10">
    <property type="entry name" value="Spore Coat Polysaccharide Biosynthesis Protein SpsA, Chain A"/>
    <property type="match status" value="1"/>
</dbReference>
<gene>
    <name evidence="3" type="ORF">KI810_11965</name>
</gene>
<reference evidence="3 4" key="1">
    <citation type="submission" date="2021-05" db="EMBL/GenBank/DDBJ databases">
        <title>The draft genome of Geobacter luticola JCM 17780.</title>
        <authorList>
            <person name="Xu Z."/>
            <person name="Masuda Y."/>
            <person name="Itoh H."/>
            <person name="Senoo K."/>
        </authorList>
    </citation>
    <scope>NUCLEOTIDE SEQUENCE [LARGE SCALE GENOMIC DNA]</scope>
    <source>
        <strain evidence="3 4">JCM 17780</strain>
    </source>
</reference>
<protein>
    <submittedName>
        <fullName evidence="3">Glycosyltransferase</fullName>
        <ecNumber evidence="3">2.4.-.-</ecNumber>
    </submittedName>
</protein>
<proteinExistence type="predicted"/>
<dbReference type="InterPro" id="IPR050834">
    <property type="entry name" value="Glycosyltransf_2"/>
</dbReference>
<accession>A0ABS5SEJ1</accession>
<dbReference type="InterPro" id="IPR029044">
    <property type="entry name" value="Nucleotide-diphossugar_trans"/>
</dbReference>
<keyword evidence="3" id="KW-0328">Glycosyltransferase</keyword>